<gene>
    <name evidence="2" type="ORF">MNOR_LOCUS8875</name>
</gene>
<proteinExistence type="predicted"/>
<feature type="compositionally biased region" description="Basic and acidic residues" evidence="1">
    <location>
        <begin position="148"/>
        <end position="158"/>
    </location>
</feature>
<accession>A0AAV2Q9C8</accession>
<dbReference type="Proteomes" id="UP001497623">
    <property type="component" value="Unassembled WGS sequence"/>
</dbReference>
<feature type="compositionally biased region" description="Basic residues" evidence="1">
    <location>
        <begin position="16"/>
        <end position="29"/>
    </location>
</feature>
<feature type="compositionally biased region" description="Basic residues" evidence="1">
    <location>
        <begin position="39"/>
        <end position="49"/>
    </location>
</feature>
<sequence>MLWNTESSTITLQGKPKTHKKKHRKRQSSRHQDKERDSRRSKKSRRHRSVSSSSSSSDSTERSHSASASSSGSDNDVQIVESPPGPSKSSRASSVSKRESRSPSLSKRTSRGSKSPSQSKRSSRGSRSPSQSKRGSRASSVISVDTSDTGHKMPRIPEENANEFHSGGLGQLPPLPLQHQHEKPLVDISGDDVEKKEEKKPLFNHASSAAMAKIALGLRAKVHALLEKESKI</sequence>
<protein>
    <submittedName>
        <fullName evidence="2">Uncharacterized protein</fullName>
    </submittedName>
</protein>
<reference evidence="2 3" key="1">
    <citation type="submission" date="2024-05" db="EMBL/GenBank/DDBJ databases">
        <authorList>
            <person name="Wallberg A."/>
        </authorList>
    </citation>
    <scope>NUCLEOTIDE SEQUENCE [LARGE SCALE GENOMIC DNA]</scope>
</reference>
<dbReference type="AlphaFoldDB" id="A0AAV2Q9C8"/>
<comment type="caution">
    <text evidence="2">The sequence shown here is derived from an EMBL/GenBank/DDBJ whole genome shotgun (WGS) entry which is preliminary data.</text>
</comment>
<feature type="region of interest" description="Disordered" evidence="1">
    <location>
        <begin position="1"/>
        <end position="177"/>
    </location>
</feature>
<dbReference type="EMBL" id="CAXKWB010004189">
    <property type="protein sequence ID" value="CAL4072600.1"/>
    <property type="molecule type" value="Genomic_DNA"/>
</dbReference>
<keyword evidence="3" id="KW-1185">Reference proteome</keyword>
<feature type="compositionally biased region" description="Polar residues" evidence="1">
    <location>
        <begin position="1"/>
        <end position="12"/>
    </location>
</feature>
<organism evidence="2 3">
    <name type="scientific">Meganyctiphanes norvegica</name>
    <name type="common">Northern krill</name>
    <name type="synonym">Thysanopoda norvegica</name>
    <dbReference type="NCBI Taxonomy" id="48144"/>
    <lineage>
        <taxon>Eukaryota</taxon>
        <taxon>Metazoa</taxon>
        <taxon>Ecdysozoa</taxon>
        <taxon>Arthropoda</taxon>
        <taxon>Crustacea</taxon>
        <taxon>Multicrustacea</taxon>
        <taxon>Malacostraca</taxon>
        <taxon>Eumalacostraca</taxon>
        <taxon>Eucarida</taxon>
        <taxon>Euphausiacea</taxon>
        <taxon>Euphausiidae</taxon>
        <taxon>Meganyctiphanes</taxon>
    </lineage>
</organism>
<evidence type="ECO:0000256" key="1">
    <source>
        <dbReference type="SAM" id="MobiDB-lite"/>
    </source>
</evidence>
<evidence type="ECO:0000313" key="3">
    <source>
        <dbReference type="Proteomes" id="UP001497623"/>
    </source>
</evidence>
<name>A0AAV2Q9C8_MEGNR</name>
<feature type="compositionally biased region" description="Polar residues" evidence="1">
    <location>
        <begin position="138"/>
        <end position="147"/>
    </location>
</feature>
<evidence type="ECO:0000313" key="2">
    <source>
        <dbReference type="EMBL" id="CAL4072600.1"/>
    </source>
</evidence>
<feature type="compositionally biased region" description="Low complexity" evidence="1">
    <location>
        <begin position="102"/>
        <end position="133"/>
    </location>
</feature>